<proteinExistence type="predicted"/>
<keyword evidence="2" id="KW-1185">Reference proteome</keyword>
<evidence type="ECO:0000313" key="2">
    <source>
        <dbReference type="Proteomes" id="UP001281147"/>
    </source>
</evidence>
<dbReference type="EMBL" id="JAUTXU010000140">
    <property type="protein sequence ID" value="KAK3704337.1"/>
    <property type="molecule type" value="Genomic_DNA"/>
</dbReference>
<sequence>MSKTFSLRGQALKLDTSADLEKHIQPLKDSSDVEEIHIEGNTIGVEASEALAKILETKPSLKYANLADIFTGRLLSEIPQALDALLRALLKCPNLYSINLNDNAFGLNTVEPLRPFLSQHTPLQHLYLNNNGLGPSAGALVAEALAQLAEKKATARKDGKEVPDLETVVCGRNRLETGSMAAWVKAYQANNNVKTVKMVQNGIRQEGIATLVQHGLSACTQLTTLDLQDNTFTAFAAKTLANVVPTWTEMRDLGIGDCLLSARGGKMLGDALAKGENKKIEVLRLQYNDIDSKGLQALTEAVTGSGLPRLRRIELNGNKFSEDDSNIEKLQTTLGKRKDEHAKDYPDVDEDDEDAWGVDELDELEDEDEDEDEEGEAKAEEQDEEEKIVKDADIAENEPVVQVKDKEIDELANALEKTEIKTSKLLTPDDPTKVGNRDGRDVE</sequence>
<reference evidence="1" key="1">
    <citation type="submission" date="2023-07" db="EMBL/GenBank/DDBJ databases">
        <title>Black Yeasts Isolated from many extreme environments.</title>
        <authorList>
            <person name="Coleine C."/>
            <person name="Stajich J.E."/>
            <person name="Selbmann L."/>
        </authorList>
    </citation>
    <scope>NUCLEOTIDE SEQUENCE</scope>
    <source>
        <strain evidence="1">CCFEE 5714</strain>
    </source>
</reference>
<name>A0ACC3MV17_9PEZI</name>
<comment type="caution">
    <text evidence="1">The sequence shown here is derived from an EMBL/GenBank/DDBJ whole genome shotgun (WGS) entry which is preliminary data.</text>
</comment>
<organism evidence="1 2">
    <name type="scientific">Vermiconidia calcicola</name>
    <dbReference type="NCBI Taxonomy" id="1690605"/>
    <lineage>
        <taxon>Eukaryota</taxon>
        <taxon>Fungi</taxon>
        <taxon>Dikarya</taxon>
        <taxon>Ascomycota</taxon>
        <taxon>Pezizomycotina</taxon>
        <taxon>Dothideomycetes</taxon>
        <taxon>Dothideomycetidae</taxon>
        <taxon>Mycosphaerellales</taxon>
        <taxon>Extremaceae</taxon>
        <taxon>Vermiconidia</taxon>
    </lineage>
</organism>
<protein>
    <submittedName>
        <fullName evidence="1">Ran GAP Rna1</fullName>
    </submittedName>
</protein>
<gene>
    <name evidence="1" type="primary">rna1_2</name>
    <name evidence="1" type="ORF">LTR37_013890</name>
</gene>
<evidence type="ECO:0000313" key="1">
    <source>
        <dbReference type="EMBL" id="KAK3704337.1"/>
    </source>
</evidence>
<accession>A0ACC3MV17</accession>
<dbReference type="Proteomes" id="UP001281147">
    <property type="component" value="Unassembled WGS sequence"/>
</dbReference>